<evidence type="ECO:0000256" key="6">
    <source>
        <dbReference type="ARBA" id="ARBA00022777"/>
    </source>
</evidence>
<dbReference type="PANTHER" id="PTHR45339">
    <property type="entry name" value="HYBRID SIGNAL TRANSDUCTION HISTIDINE KINASE J"/>
    <property type="match status" value="1"/>
</dbReference>
<dbReference type="CDD" id="cd16922">
    <property type="entry name" value="HATPase_EvgS-ArcB-TorS-like"/>
    <property type="match status" value="1"/>
</dbReference>
<keyword evidence="7" id="KW-0067">ATP-binding</keyword>
<comment type="catalytic activity">
    <reaction evidence="1">
        <text>ATP + protein L-histidine = ADP + protein N-phospho-L-histidine.</text>
        <dbReference type="EC" id="2.7.13.3"/>
    </reaction>
</comment>
<dbReference type="CDD" id="cd00156">
    <property type="entry name" value="REC"/>
    <property type="match status" value="1"/>
</dbReference>
<feature type="domain" description="Histidine kinase" evidence="9">
    <location>
        <begin position="75"/>
        <end position="295"/>
    </location>
</feature>
<reference evidence="11" key="1">
    <citation type="submission" date="2018-06" db="EMBL/GenBank/DDBJ databases">
        <authorList>
            <person name="Zhirakovskaya E."/>
        </authorList>
    </citation>
    <scope>NUCLEOTIDE SEQUENCE</scope>
</reference>
<name>A0A3B0SI37_9ZZZZ</name>
<evidence type="ECO:0000259" key="10">
    <source>
        <dbReference type="PROSITE" id="PS50110"/>
    </source>
</evidence>
<keyword evidence="6 11" id="KW-0418">Kinase</keyword>
<dbReference type="PRINTS" id="PR00344">
    <property type="entry name" value="BCTRLSENSOR"/>
</dbReference>
<evidence type="ECO:0000256" key="2">
    <source>
        <dbReference type="ARBA" id="ARBA00012438"/>
    </source>
</evidence>
<dbReference type="InterPro" id="IPR003594">
    <property type="entry name" value="HATPase_dom"/>
</dbReference>
<dbReference type="Pfam" id="PF02518">
    <property type="entry name" value="HATPase_c"/>
    <property type="match status" value="1"/>
</dbReference>
<accession>A0A3B0SI37</accession>
<dbReference type="SMART" id="SM00388">
    <property type="entry name" value="HisKA"/>
    <property type="match status" value="1"/>
</dbReference>
<feature type="domain" description="Response regulatory" evidence="10">
    <location>
        <begin position="473"/>
        <end position="591"/>
    </location>
</feature>
<dbReference type="SUPFAM" id="SSF52172">
    <property type="entry name" value="CheY-like"/>
    <property type="match status" value="2"/>
</dbReference>
<evidence type="ECO:0000259" key="9">
    <source>
        <dbReference type="PROSITE" id="PS50109"/>
    </source>
</evidence>
<dbReference type="PROSITE" id="PS50109">
    <property type="entry name" value="HIS_KIN"/>
    <property type="match status" value="1"/>
</dbReference>
<dbReference type="EC" id="2.7.13.3" evidence="2"/>
<dbReference type="FunFam" id="3.30.565.10:FF:000010">
    <property type="entry name" value="Sensor histidine kinase RcsC"/>
    <property type="match status" value="1"/>
</dbReference>
<dbReference type="InterPro" id="IPR036097">
    <property type="entry name" value="HisK_dim/P_sf"/>
</dbReference>
<dbReference type="InterPro" id="IPR036890">
    <property type="entry name" value="HATPase_C_sf"/>
</dbReference>
<dbReference type="InterPro" id="IPR004358">
    <property type="entry name" value="Sig_transdc_His_kin-like_C"/>
</dbReference>
<evidence type="ECO:0000256" key="5">
    <source>
        <dbReference type="ARBA" id="ARBA00022741"/>
    </source>
</evidence>
<dbReference type="CDD" id="cd00082">
    <property type="entry name" value="HisKA"/>
    <property type="match status" value="1"/>
</dbReference>
<dbReference type="SUPFAM" id="SSF47384">
    <property type="entry name" value="Homodimeric domain of signal transducing histidine kinase"/>
    <property type="match status" value="1"/>
</dbReference>
<protein>
    <recommendedName>
        <fullName evidence="2">histidine kinase</fullName>
        <ecNumber evidence="2">2.7.13.3</ecNumber>
    </recommendedName>
</protein>
<dbReference type="SMART" id="SM00448">
    <property type="entry name" value="REC"/>
    <property type="match status" value="2"/>
</dbReference>
<dbReference type="GO" id="GO:0000155">
    <property type="term" value="F:phosphorelay sensor kinase activity"/>
    <property type="evidence" value="ECO:0007669"/>
    <property type="project" value="InterPro"/>
</dbReference>
<dbReference type="Gene3D" id="3.30.565.10">
    <property type="entry name" value="Histidine kinase-like ATPase, C-terminal domain"/>
    <property type="match status" value="1"/>
</dbReference>
<dbReference type="InterPro" id="IPR011006">
    <property type="entry name" value="CheY-like_superfamily"/>
</dbReference>
<evidence type="ECO:0000256" key="3">
    <source>
        <dbReference type="ARBA" id="ARBA00022553"/>
    </source>
</evidence>
<dbReference type="EMBL" id="UOEH01000457">
    <property type="protein sequence ID" value="VAW05018.1"/>
    <property type="molecule type" value="Genomic_DNA"/>
</dbReference>
<evidence type="ECO:0000256" key="1">
    <source>
        <dbReference type="ARBA" id="ARBA00000085"/>
    </source>
</evidence>
<dbReference type="SMART" id="SM00387">
    <property type="entry name" value="HATPase_c"/>
    <property type="match status" value="1"/>
</dbReference>
<evidence type="ECO:0000256" key="7">
    <source>
        <dbReference type="ARBA" id="ARBA00022840"/>
    </source>
</evidence>
<keyword evidence="5" id="KW-0547">Nucleotide-binding</keyword>
<dbReference type="InterPro" id="IPR005467">
    <property type="entry name" value="His_kinase_dom"/>
</dbReference>
<evidence type="ECO:0000256" key="4">
    <source>
        <dbReference type="ARBA" id="ARBA00022679"/>
    </source>
</evidence>
<dbReference type="Gene3D" id="1.10.287.130">
    <property type="match status" value="1"/>
</dbReference>
<evidence type="ECO:0000256" key="8">
    <source>
        <dbReference type="ARBA" id="ARBA00023012"/>
    </source>
</evidence>
<dbReference type="GO" id="GO:0005524">
    <property type="term" value="F:ATP binding"/>
    <property type="evidence" value="ECO:0007669"/>
    <property type="project" value="UniProtKB-KW"/>
</dbReference>
<dbReference type="FunFam" id="1.10.287.130:FF:000002">
    <property type="entry name" value="Two-component osmosensing histidine kinase"/>
    <property type="match status" value="1"/>
</dbReference>
<keyword evidence="8" id="KW-0902">Two-component regulatory system</keyword>
<dbReference type="InterPro" id="IPR001789">
    <property type="entry name" value="Sig_transdc_resp-reg_receiver"/>
</dbReference>
<dbReference type="Pfam" id="PF00512">
    <property type="entry name" value="HisKA"/>
    <property type="match status" value="1"/>
</dbReference>
<sequence>MKETGMFRVIRRQKDGTIIEEIIRARPNGGFVSTYNDITAAQQREDELRELSEELLISKDAAETASRTKSEFLANMSHEIRTPMNGVVGMASLLLDTELTEKQASMASVIVSSGDALLKIINDILDFSRLEAGKFKLAAETFDLRESIEDVATLLALQVEKKGLEMMVRYDPDLGSAFIGDPGRIRQIITNLVGNAVKFTEEGHILLEVTGKRRGEIASVVISVTDTGCGIPLDQQKAIFEEFEQVDGSSARRYDGAGLGLAISRKMVEALGGEISLTSEPGTGSTFTITLPLAIDATANEILAARPAKLDNLRALIVDDNEVNRTILLEQLASWGLKADAFESAKDALAAMTAAAGDDAPYAVAVLDFQMPDIDGVTLAKMIKADTALAATPLILLTSAGRKGDPNGLVGDVFSAYLVKPARASMLLNSILTAINDSAAERITGMAAALSHADAKTDEANDDAVAPSNLGLDVLVAEDNTVNQMVIKAMLEKIGCKVTIADNGKIAVDKYKTGQFDIVLMDVSMPEMDGGEATGLIRRRQKKTGEETPIIGVTAHAMREDRQRCLDAGMDDYLPKPVKQDKLEAVLKKWAKPAADKKAVG</sequence>
<evidence type="ECO:0000313" key="11">
    <source>
        <dbReference type="EMBL" id="VAW05018.1"/>
    </source>
</evidence>
<dbReference type="Gene3D" id="3.40.50.2300">
    <property type="match status" value="2"/>
</dbReference>
<dbReference type="CDD" id="cd17546">
    <property type="entry name" value="REC_hyHK_CKI1_RcsC-like"/>
    <property type="match status" value="1"/>
</dbReference>
<dbReference type="SUPFAM" id="SSF55874">
    <property type="entry name" value="ATPase domain of HSP90 chaperone/DNA topoisomerase II/histidine kinase"/>
    <property type="match status" value="1"/>
</dbReference>
<proteinExistence type="predicted"/>
<keyword evidence="3" id="KW-0597">Phosphoprotein</keyword>
<dbReference type="Pfam" id="PF00072">
    <property type="entry name" value="Response_reg"/>
    <property type="match status" value="2"/>
</dbReference>
<dbReference type="AlphaFoldDB" id="A0A3B0SI37"/>
<dbReference type="PANTHER" id="PTHR45339:SF1">
    <property type="entry name" value="HYBRID SIGNAL TRANSDUCTION HISTIDINE KINASE J"/>
    <property type="match status" value="1"/>
</dbReference>
<gene>
    <name evidence="11" type="ORF">MNBD_ALPHA05-1103</name>
</gene>
<dbReference type="PROSITE" id="PS50110">
    <property type="entry name" value="RESPONSE_REGULATORY"/>
    <property type="match status" value="2"/>
</dbReference>
<feature type="domain" description="Response regulatory" evidence="10">
    <location>
        <begin position="314"/>
        <end position="435"/>
    </location>
</feature>
<dbReference type="InterPro" id="IPR003661">
    <property type="entry name" value="HisK_dim/P_dom"/>
</dbReference>
<keyword evidence="4" id="KW-0808">Transferase</keyword>
<organism evidence="11">
    <name type="scientific">hydrothermal vent metagenome</name>
    <dbReference type="NCBI Taxonomy" id="652676"/>
    <lineage>
        <taxon>unclassified sequences</taxon>
        <taxon>metagenomes</taxon>
        <taxon>ecological metagenomes</taxon>
    </lineage>
</organism>